<dbReference type="EMBL" id="JADEXQ010000005">
    <property type="protein sequence ID" value="MBE9028625.1"/>
    <property type="molecule type" value="Genomic_DNA"/>
</dbReference>
<dbReference type="GO" id="GO:0016787">
    <property type="term" value="F:hydrolase activity"/>
    <property type="evidence" value="ECO:0007669"/>
    <property type="project" value="UniProtKB-KW"/>
</dbReference>
<proteinExistence type="predicted"/>
<dbReference type="Gene3D" id="1.10.530.10">
    <property type="match status" value="1"/>
</dbReference>
<dbReference type="AlphaFoldDB" id="A0A928Z2Q9"/>
<protein>
    <submittedName>
        <fullName evidence="1">Glycoside hydrolase family protein</fullName>
    </submittedName>
</protein>
<dbReference type="RefSeq" id="WP_264323450.1">
    <property type="nucleotide sequence ID" value="NZ_JADEXQ010000005.1"/>
</dbReference>
<sequence length="232" mass="26137">MSKGYSLGKFLTHATILLWLMFAVQGLRGKSPVVETQEFKGGNAPLVMQGGDPYIRALMRTISMSESNYPNPYAIIHGGEYAEDLTQHPDRCTSITVGPNTGRCSTAAGRYQFLSTTWTEKARIYHPYPSRFIVWERYSFEPQYQDAVLYAWLTDPAAWGSDLRVTLQQGYVRDVLAKLSNTWTSLGYGIETNSMSAKLPELYQQFLQEELTAAANSPTNLTQRRQTNDPTL</sequence>
<organism evidence="1 2">
    <name type="scientific">Romeriopsis navalis LEGE 11480</name>
    <dbReference type="NCBI Taxonomy" id="2777977"/>
    <lineage>
        <taxon>Bacteria</taxon>
        <taxon>Bacillati</taxon>
        <taxon>Cyanobacteriota</taxon>
        <taxon>Cyanophyceae</taxon>
        <taxon>Leptolyngbyales</taxon>
        <taxon>Leptolyngbyaceae</taxon>
        <taxon>Romeriopsis</taxon>
        <taxon>Romeriopsis navalis</taxon>
    </lineage>
</organism>
<evidence type="ECO:0000313" key="1">
    <source>
        <dbReference type="EMBL" id="MBE9028625.1"/>
    </source>
</evidence>
<reference evidence="1" key="1">
    <citation type="submission" date="2020-10" db="EMBL/GenBank/DDBJ databases">
        <authorList>
            <person name="Castelo-Branco R."/>
            <person name="Eusebio N."/>
            <person name="Adriana R."/>
            <person name="Vieira A."/>
            <person name="Brugerolle De Fraissinette N."/>
            <person name="Rezende De Castro R."/>
            <person name="Schneider M.P."/>
            <person name="Vasconcelos V."/>
            <person name="Leao P.N."/>
        </authorList>
    </citation>
    <scope>NUCLEOTIDE SEQUENCE</scope>
    <source>
        <strain evidence="1">LEGE 11480</strain>
    </source>
</reference>
<gene>
    <name evidence="1" type="ORF">IQ266_02490</name>
</gene>
<evidence type="ECO:0000313" key="2">
    <source>
        <dbReference type="Proteomes" id="UP000625316"/>
    </source>
</evidence>
<keyword evidence="2" id="KW-1185">Reference proteome</keyword>
<accession>A0A928Z2Q9</accession>
<name>A0A928Z2Q9_9CYAN</name>
<dbReference type="InterPro" id="IPR023346">
    <property type="entry name" value="Lysozyme-like_dom_sf"/>
</dbReference>
<keyword evidence="1" id="KW-0378">Hydrolase</keyword>
<dbReference type="Proteomes" id="UP000625316">
    <property type="component" value="Unassembled WGS sequence"/>
</dbReference>
<comment type="caution">
    <text evidence="1">The sequence shown here is derived from an EMBL/GenBank/DDBJ whole genome shotgun (WGS) entry which is preliminary data.</text>
</comment>
<dbReference type="SUPFAM" id="SSF53955">
    <property type="entry name" value="Lysozyme-like"/>
    <property type="match status" value="1"/>
</dbReference>